<dbReference type="InterPro" id="IPR005467">
    <property type="entry name" value="His_kinase_dom"/>
</dbReference>
<feature type="domain" description="PAC" evidence="11">
    <location>
        <begin position="446"/>
        <end position="496"/>
    </location>
</feature>
<evidence type="ECO:0000256" key="5">
    <source>
        <dbReference type="SAM" id="Coils"/>
    </source>
</evidence>
<dbReference type="CDD" id="cd00130">
    <property type="entry name" value="PAS"/>
    <property type="match status" value="4"/>
</dbReference>
<evidence type="ECO:0000259" key="8">
    <source>
        <dbReference type="PROSITE" id="PS50109"/>
    </source>
</evidence>
<dbReference type="Proteomes" id="UP000305654">
    <property type="component" value="Unassembled WGS sequence"/>
</dbReference>
<dbReference type="SMART" id="SM00388">
    <property type="entry name" value="HisKA"/>
    <property type="match status" value="1"/>
</dbReference>
<dbReference type="Pfam" id="PF00512">
    <property type="entry name" value="HisKA"/>
    <property type="match status" value="1"/>
</dbReference>
<protein>
    <recommendedName>
        <fullName evidence="2">histidine kinase</fullName>
        <ecNumber evidence="2">2.7.13.3</ecNumber>
    </recommendedName>
</protein>
<evidence type="ECO:0000256" key="3">
    <source>
        <dbReference type="ARBA" id="ARBA00022553"/>
    </source>
</evidence>
<gene>
    <name evidence="12" type="ORF">FE263_02035</name>
</gene>
<dbReference type="Pfam" id="PF05227">
    <property type="entry name" value="CHASE3"/>
    <property type="match status" value="1"/>
</dbReference>
<evidence type="ECO:0000313" key="12">
    <source>
        <dbReference type="EMBL" id="TLU74017.1"/>
    </source>
</evidence>
<keyword evidence="7" id="KW-0472">Membrane</keyword>
<evidence type="ECO:0000256" key="2">
    <source>
        <dbReference type="ARBA" id="ARBA00012438"/>
    </source>
</evidence>
<dbReference type="OrthoDB" id="7264471at2"/>
<sequence>MRLPAATTSTTPANAGGASAPVRRPIAARSLIILGLMLAMTAAAAMMFALLLQTRASRQVAVGWVEHTQVVVNAIDDLLLSADDMEVSQRAFLLTSDASLLPALDHETRDLWHRYARIKDLTADNPRQQATLLTLTDQLSERIAHLNRTLALVMDGKVADAVALVRTGVGRRQMEAIRLTTTSMLSEERRLQMQRNRAADRSGDRTIVIETLLGMLMAAALLLGLVIAVRSLVADAAYRQMSKSAMERQRLLDMVRLAAVMLTDLDGTILFWSDGCHRLFGWTAEQAIGQRSDQLLRSDAATDSGLALLRDGAWSGELRRHHRDGASLLVSVNRVLQTDANVRDRLVVETMTDVTALRVVERRLARSEAQFHSLVDTAADGFVIARADGRIQSVNRAGLALFGYDSEAELFDRNLRVLMTAHDGDRLDEHILAHRAGAAPRVIGVPGRELLAVRRDGSEFPIDMSVSSFGGEGDRYLTGIIRDATGRKQAEAALRDSEARLRLFIDTAPASIAMFDTGMRYLAVSRRFLADLGIACGSPGSLIGLCHYDIIQELPERLHVLHRRVFAGESLSVDEDPFVRADGSIDCLRREMVPWHLADGSVGGLLLFTEDMHDRRRAEAELRETASRLRLVQRVGGIASSARVLAETLASISEEFTELYGLPAGQSELSPEAWGQLLHPDDRARVEQAVETALADGTVLGIEFRIRRPGGDTRWIAMRLQSFLDPEGRPHLISAHQDISLLTASREALEMRRQELEQRVAERTADLAEAEARFRGIFDAQFHFISLLSPDGTTLEMNRTGLDAMLLSREQIIGRKLSETDSWPVAARAQLRLDLEMAADGCHVRREVELRGVEGRPMWIDFSLNPVRDPLTGAVMWLIAECRDLTETRSLAAQLAQAQKVQALGQLAGGIAHDFNNILQAVSGAAALIERTPEDHARTRRYARTALNAATRGLSITQRLLSFARSGELRSRPIPTAAFLHDVQDMLSHTLGTTITVTLDVDAAMPSLLADAAQLETALINLGTNARDAMPDGGTLALSARAEHVGDDSHPAGLAPGDYVRLQIVDDGIGMDARTLERVSEPFFTTKPPGKGTGLGVAMARGFAEQSGGGLVIASTRGRGTDVTLWLRQAEEHAPAGSPPVTGIRASGSRLAGERSVGSADFIGDPPGPDTGRRPSSIGPAAQPDRPDGRAPRILVVDDDELVREVVAAQLEAEGFSTVVAGSGTEALELLRVGEIVDAMISDFSMPVMNGAATIREAMLLRPLLPCILLTGYAGGVTGLHPGGNFALLRKPATGSELGAQIDAMLEGVR</sequence>
<keyword evidence="7" id="KW-1133">Transmembrane helix</keyword>
<evidence type="ECO:0000256" key="6">
    <source>
        <dbReference type="SAM" id="MobiDB-lite"/>
    </source>
</evidence>
<dbReference type="Gene3D" id="3.40.50.2300">
    <property type="match status" value="1"/>
</dbReference>
<dbReference type="CDD" id="cd19410">
    <property type="entry name" value="HK9-like_sensor"/>
    <property type="match status" value="1"/>
</dbReference>
<dbReference type="Pfam" id="PF08448">
    <property type="entry name" value="PAS_4"/>
    <property type="match status" value="2"/>
</dbReference>
<feature type="modified residue" description="4-aspartylphosphate" evidence="4">
    <location>
        <position position="1243"/>
    </location>
</feature>
<dbReference type="InterPro" id="IPR036890">
    <property type="entry name" value="HATPase_C_sf"/>
</dbReference>
<keyword evidence="3 4" id="KW-0597">Phosphoprotein</keyword>
<accession>A0A5R9JBW0</accession>
<comment type="caution">
    <text evidence="12">The sequence shown here is derived from an EMBL/GenBank/DDBJ whole genome shotgun (WGS) entry which is preliminary data.</text>
</comment>
<feature type="domain" description="PAS" evidence="10">
    <location>
        <begin position="367"/>
        <end position="407"/>
    </location>
</feature>
<dbReference type="InterPro" id="IPR036097">
    <property type="entry name" value="HisK_dim/P_sf"/>
</dbReference>
<dbReference type="NCBIfam" id="TIGR00229">
    <property type="entry name" value="sensory_box"/>
    <property type="match status" value="5"/>
</dbReference>
<dbReference type="Pfam" id="PF13426">
    <property type="entry name" value="PAS_9"/>
    <property type="match status" value="2"/>
</dbReference>
<dbReference type="Pfam" id="PF02518">
    <property type="entry name" value="HATPase_c"/>
    <property type="match status" value="1"/>
</dbReference>
<dbReference type="SUPFAM" id="SSF52172">
    <property type="entry name" value="CheY-like"/>
    <property type="match status" value="1"/>
</dbReference>
<dbReference type="InterPro" id="IPR000700">
    <property type="entry name" value="PAS-assoc_C"/>
</dbReference>
<keyword evidence="7" id="KW-0812">Transmembrane</keyword>
<dbReference type="GO" id="GO:0000155">
    <property type="term" value="F:phosphorelay sensor kinase activity"/>
    <property type="evidence" value="ECO:0007669"/>
    <property type="project" value="InterPro"/>
</dbReference>
<dbReference type="PROSITE" id="PS50109">
    <property type="entry name" value="HIS_KIN"/>
    <property type="match status" value="1"/>
</dbReference>
<dbReference type="Gene3D" id="3.30.450.20">
    <property type="entry name" value="PAS domain"/>
    <property type="match status" value="5"/>
</dbReference>
<evidence type="ECO:0000256" key="7">
    <source>
        <dbReference type="SAM" id="Phobius"/>
    </source>
</evidence>
<dbReference type="InterPro" id="IPR001789">
    <property type="entry name" value="Sig_transdc_resp-reg_receiver"/>
</dbReference>
<feature type="domain" description="PAC" evidence="11">
    <location>
        <begin position="700"/>
        <end position="751"/>
    </location>
</feature>
<dbReference type="Gene3D" id="1.10.287.130">
    <property type="match status" value="1"/>
</dbReference>
<feature type="domain" description="PAS" evidence="10">
    <location>
        <begin position="247"/>
        <end position="290"/>
    </location>
</feature>
<dbReference type="PANTHER" id="PTHR43065:SF49">
    <property type="entry name" value="HISTIDINE KINASE"/>
    <property type="match status" value="1"/>
</dbReference>
<feature type="domain" description="PAC" evidence="11">
    <location>
        <begin position="572"/>
        <end position="624"/>
    </location>
</feature>
<dbReference type="SMART" id="SM00387">
    <property type="entry name" value="HATPase_c"/>
    <property type="match status" value="1"/>
</dbReference>
<evidence type="ECO:0000259" key="10">
    <source>
        <dbReference type="PROSITE" id="PS50112"/>
    </source>
</evidence>
<keyword evidence="5" id="KW-0175">Coiled coil</keyword>
<evidence type="ECO:0000259" key="9">
    <source>
        <dbReference type="PROSITE" id="PS50110"/>
    </source>
</evidence>
<dbReference type="InterPro" id="IPR007891">
    <property type="entry name" value="CHASE3"/>
</dbReference>
<dbReference type="InterPro" id="IPR035965">
    <property type="entry name" value="PAS-like_dom_sf"/>
</dbReference>
<feature type="domain" description="Response regulatory" evidence="9">
    <location>
        <begin position="1193"/>
        <end position="1306"/>
    </location>
</feature>
<dbReference type="GO" id="GO:0005524">
    <property type="term" value="F:ATP binding"/>
    <property type="evidence" value="ECO:0007669"/>
    <property type="project" value="UniProtKB-KW"/>
</dbReference>
<dbReference type="SMART" id="SM00448">
    <property type="entry name" value="REC"/>
    <property type="match status" value="1"/>
</dbReference>
<evidence type="ECO:0000256" key="1">
    <source>
        <dbReference type="ARBA" id="ARBA00000085"/>
    </source>
</evidence>
<feature type="transmembrane region" description="Helical" evidence="7">
    <location>
        <begin position="31"/>
        <end position="52"/>
    </location>
</feature>
<dbReference type="InterPro" id="IPR003594">
    <property type="entry name" value="HATPase_dom"/>
</dbReference>
<dbReference type="RefSeq" id="WP_138324270.1">
    <property type="nucleotide sequence ID" value="NZ_VCDI01000001.1"/>
</dbReference>
<feature type="transmembrane region" description="Helical" evidence="7">
    <location>
        <begin position="212"/>
        <end position="233"/>
    </location>
</feature>
<feature type="region of interest" description="Disordered" evidence="6">
    <location>
        <begin position="1"/>
        <end position="20"/>
    </location>
</feature>
<dbReference type="PROSITE" id="PS50113">
    <property type="entry name" value="PAC"/>
    <property type="match status" value="4"/>
</dbReference>
<evidence type="ECO:0000256" key="4">
    <source>
        <dbReference type="PROSITE-ProRule" id="PRU00169"/>
    </source>
</evidence>
<evidence type="ECO:0000313" key="13">
    <source>
        <dbReference type="Proteomes" id="UP000305654"/>
    </source>
</evidence>
<dbReference type="SUPFAM" id="SSF55874">
    <property type="entry name" value="ATPase domain of HSP90 chaperone/DNA topoisomerase II/histidine kinase"/>
    <property type="match status" value="1"/>
</dbReference>
<dbReference type="Pfam" id="PF08447">
    <property type="entry name" value="PAS_3"/>
    <property type="match status" value="1"/>
</dbReference>
<comment type="catalytic activity">
    <reaction evidence="1">
        <text>ATP + protein L-histidine = ADP + protein N-phospho-L-histidine.</text>
        <dbReference type="EC" id="2.7.13.3"/>
    </reaction>
</comment>
<dbReference type="Pfam" id="PF00072">
    <property type="entry name" value="Response_reg"/>
    <property type="match status" value="1"/>
</dbReference>
<dbReference type="PRINTS" id="PR00344">
    <property type="entry name" value="BCTRLSENSOR"/>
</dbReference>
<dbReference type="InterPro" id="IPR003661">
    <property type="entry name" value="HisK_dim/P_dom"/>
</dbReference>
<organism evidence="12 13">
    <name type="scientific">Lichenicoccus roseus</name>
    <dbReference type="NCBI Taxonomy" id="2683649"/>
    <lineage>
        <taxon>Bacteria</taxon>
        <taxon>Pseudomonadati</taxon>
        <taxon>Pseudomonadota</taxon>
        <taxon>Alphaproteobacteria</taxon>
        <taxon>Acetobacterales</taxon>
        <taxon>Acetobacteraceae</taxon>
        <taxon>Lichenicoccus</taxon>
    </lineage>
</organism>
<dbReference type="SUPFAM" id="SSF55785">
    <property type="entry name" value="PYP-like sensor domain (PAS domain)"/>
    <property type="match status" value="5"/>
</dbReference>
<dbReference type="InterPro" id="IPR013655">
    <property type="entry name" value="PAS_fold_3"/>
</dbReference>
<dbReference type="EMBL" id="VCDI01000001">
    <property type="protein sequence ID" value="TLU74017.1"/>
    <property type="molecule type" value="Genomic_DNA"/>
</dbReference>
<feature type="domain" description="Histidine kinase" evidence="8">
    <location>
        <begin position="910"/>
        <end position="1131"/>
    </location>
</feature>
<dbReference type="SMART" id="SM00091">
    <property type="entry name" value="PAS"/>
    <property type="match status" value="5"/>
</dbReference>
<dbReference type="PROSITE" id="PS50110">
    <property type="entry name" value="RESPONSE_REGULATORY"/>
    <property type="match status" value="1"/>
</dbReference>
<dbReference type="InterPro" id="IPR001610">
    <property type="entry name" value="PAC"/>
</dbReference>
<feature type="domain" description="PAC" evidence="11">
    <location>
        <begin position="844"/>
        <end position="897"/>
    </location>
</feature>
<dbReference type="InterPro" id="IPR004358">
    <property type="entry name" value="Sig_transdc_His_kin-like_C"/>
</dbReference>
<dbReference type="PANTHER" id="PTHR43065">
    <property type="entry name" value="SENSOR HISTIDINE KINASE"/>
    <property type="match status" value="1"/>
</dbReference>
<evidence type="ECO:0000259" key="11">
    <source>
        <dbReference type="PROSITE" id="PS50113"/>
    </source>
</evidence>
<dbReference type="InterPro" id="IPR011006">
    <property type="entry name" value="CheY-like_superfamily"/>
</dbReference>
<dbReference type="InterPro" id="IPR000014">
    <property type="entry name" value="PAS"/>
</dbReference>
<feature type="region of interest" description="Disordered" evidence="6">
    <location>
        <begin position="1155"/>
        <end position="1191"/>
    </location>
</feature>
<dbReference type="SMART" id="SM00086">
    <property type="entry name" value="PAC"/>
    <property type="match status" value="4"/>
</dbReference>
<dbReference type="InterPro" id="IPR013656">
    <property type="entry name" value="PAS_4"/>
</dbReference>
<keyword evidence="13" id="KW-1185">Reference proteome</keyword>
<dbReference type="SUPFAM" id="SSF47384">
    <property type="entry name" value="Homodimeric domain of signal transducing histidine kinase"/>
    <property type="match status" value="1"/>
</dbReference>
<proteinExistence type="predicted"/>
<feature type="coiled-coil region" evidence="5">
    <location>
        <begin position="739"/>
        <end position="773"/>
    </location>
</feature>
<dbReference type="PROSITE" id="PS50112">
    <property type="entry name" value="PAS"/>
    <property type="match status" value="2"/>
</dbReference>
<dbReference type="Gene3D" id="3.30.565.10">
    <property type="entry name" value="Histidine kinase-like ATPase, C-terminal domain"/>
    <property type="match status" value="1"/>
</dbReference>
<dbReference type="EC" id="2.7.13.3" evidence="2"/>
<reference evidence="12 13" key="1">
    <citation type="submission" date="2019-05" db="EMBL/GenBank/DDBJ databases">
        <authorList>
            <person name="Pankratov T."/>
            <person name="Grouzdev D."/>
        </authorList>
    </citation>
    <scope>NUCLEOTIDE SEQUENCE [LARGE SCALE GENOMIC DNA]</scope>
    <source>
        <strain evidence="12 13">KEBCLARHB70R</strain>
    </source>
</reference>
<name>A0A5R9JBW0_9PROT</name>